<sequence>MNSLHEASSNPEAFVTGGTSEEQGYQAFYLIHDETGELMPTTIVAVHDVRTDRLFLAGVFSRGISICKAT</sequence>
<comment type="caution">
    <text evidence="1">The sequence shown here is derived from an EMBL/GenBank/DDBJ whole genome shotgun (WGS) entry which is preliminary data.</text>
</comment>
<reference evidence="1" key="2">
    <citation type="journal article" date="2023" name="IMA Fungus">
        <title>Comparative genomic study of the Penicillium genus elucidates a diverse pangenome and 15 lateral gene transfer events.</title>
        <authorList>
            <person name="Petersen C."/>
            <person name="Sorensen T."/>
            <person name="Nielsen M.R."/>
            <person name="Sondergaard T.E."/>
            <person name="Sorensen J.L."/>
            <person name="Fitzpatrick D.A."/>
            <person name="Frisvad J.C."/>
            <person name="Nielsen K.L."/>
        </authorList>
    </citation>
    <scope>NUCLEOTIDE SEQUENCE</scope>
    <source>
        <strain evidence="1">IBT 30761</strain>
    </source>
</reference>
<evidence type="ECO:0000313" key="1">
    <source>
        <dbReference type="EMBL" id="KAJ5098519.1"/>
    </source>
</evidence>
<reference evidence="1" key="1">
    <citation type="submission" date="2022-11" db="EMBL/GenBank/DDBJ databases">
        <authorList>
            <person name="Petersen C."/>
        </authorList>
    </citation>
    <scope>NUCLEOTIDE SEQUENCE</scope>
    <source>
        <strain evidence="1">IBT 30761</strain>
    </source>
</reference>
<dbReference type="RefSeq" id="XP_056474173.1">
    <property type="nucleotide sequence ID" value="XM_056618014.1"/>
</dbReference>
<name>A0A9W9K9X4_9EURO</name>
<dbReference type="GeneID" id="81356993"/>
<dbReference type="AlphaFoldDB" id="A0A9W9K9X4"/>
<accession>A0A9W9K9X4</accession>
<dbReference type="Proteomes" id="UP001149074">
    <property type="component" value="Unassembled WGS sequence"/>
</dbReference>
<proteinExistence type="predicted"/>
<gene>
    <name evidence="1" type="ORF">N7532_005520</name>
</gene>
<evidence type="ECO:0000313" key="2">
    <source>
        <dbReference type="Proteomes" id="UP001149074"/>
    </source>
</evidence>
<protein>
    <submittedName>
        <fullName evidence="1">Uncharacterized protein</fullName>
    </submittedName>
</protein>
<keyword evidence="2" id="KW-1185">Reference proteome</keyword>
<dbReference type="OrthoDB" id="5307922at2759"/>
<dbReference type="EMBL" id="JAPQKI010000005">
    <property type="protein sequence ID" value="KAJ5098519.1"/>
    <property type="molecule type" value="Genomic_DNA"/>
</dbReference>
<organism evidence="1 2">
    <name type="scientific">Penicillium argentinense</name>
    <dbReference type="NCBI Taxonomy" id="1131581"/>
    <lineage>
        <taxon>Eukaryota</taxon>
        <taxon>Fungi</taxon>
        <taxon>Dikarya</taxon>
        <taxon>Ascomycota</taxon>
        <taxon>Pezizomycotina</taxon>
        <taxon>Eurotiomycetes</taxon>
        <taxon>Eurotiomycetidae</taxon>
        <taxon>Eurotiales</taxon>
        <taxon>Aspergillaceae</taxon>
        <taxon>Penicillium</taxon>
    </lineage>
</organism>